<sequence>MGSAVIDCWKVTKVLKLQVDFQRLRIERGGLSEAEKRTSALDATAMDMLGLTLGPLVMGFALYSLVYHPHKSWYSWVVESLANGIYVFGFIFMTPQLFINYKLKSVSHLPWRVMVYKFFNTFIDDVFSFLVSMPTSHRIACFRDDIVFFIFLYQRWLYPVDRKRANEFGFAYEDEGEGPEATAANPAVEGGALEAKAMLQKHDEQDKSPGTRARRLSEDGEDAISKVLVTTAAPAVRSSHEGPPPSASTGFGNEEGDEARPLLTG</sequence>
<evidence type="ECO:0000256" key="5">
    <source>
        <dbReference type="ARBA" id="ARBA00023136"/>
    </source>
</evidence>
<evidence type="ECO:0008006" key="9">
    <source>
        <dbReference type="Google" id="ProtNLM"/>
    </source>
</evidence>
<gene>
    <name evidence="8" type="ORF">RMAR1173_LOCUS20094</name>
</gene>
<dbReference type="AlphaFoldDB" id="A0A7S2SU91"/>
<feature type="region of interest" description="Disordered" evidence="6">
    <location>
        <begin position="200"/>
        <end position="265"/>
    </location>
</feature>
<name>A0A7S2SU91_9STRA</name>
<dbReference type="GO" id="GO:0016020">
    <property type="term" value="C:membrane"/>
    <property type="evidence" value="ECO:0007669"/>
    <property type="project" value="UniProtKB-SubCell"/>
</dbReference>
<feature type="compositionally biased region" description="Basic and acidic residues" evidence="6">
    <location>
        <begin position="200"/>
        <end position="209"/>
    </location>
</feature>
<feature type="transmembrane region" description="Helical" evidence="7">
    <location>
        <begin position="73"/>
        <end position="94"/>
    </location>
</feature>
<dbReference type="PANTHER" id="PTHR21347:SF0">
    <property type="entry name" value="LIPID SCRAMBLASE CLPTM1L"/>
    <property type="match status" value="1"/>
</dbReference>
<evidence type="ECO:0000256" key="2">
    <source>
        <dbReference type="ARBA" id="ARBA00009310"/>
    </source>
</evidence>
<protein>
    <recommendedName>
        <fullName evidence="9">Cleft lip and palate transmembrane protein 1</fullName>
    </recommendedName>
</protein>
<dbReference type="PANTHER" id="PTHR21347">
    <property type="entry name" value="CLEFT LIP AND PALATE ASSOCIATED TRANSMEMBRANE PROTEIN-RELATED"/>
    <property type="match status" value="1"/>
</dbReference>
<evidence type="ECO:0000256" key="1">
    <source>
        <dbReference type="ARBA" id="ARBA00004141"/>
    </source>
</evidence>
<evidence type="ECO:0000256" key="3">
    <source>
        <dbReference type="ARBA" id="ARBA00022692"/>
    </source>
</evidence>
<feature type="transmembrane region" description="Helical" evidence="7">
    <location>
        <begin position="45"/>
        <end position="67"/>
    </location>
</feature>
<organism evidence="8">
    <name type="scientific">Rhizochromulina marina</name>
    <dbReference type="NCBI Taxonomy" id="1034831"/>
    <lineage>
        <taxon>Eukaryota</taxon>
        <taxon>Sar</taxon>
        <taxon>Stramenopiles</taxon>
        <taxon>Ochrophyta</taxon>
        <taxon>Dictyochophyceae</taxon>
        <taxon>Rhizochromulinales</taxon>
        <taxon>Rhizochromulina</taxon>
    </lineage>
</organism>
<keyword evidence="3 7" id="KW-0812">Transmembrane</keyword>
<accession>A0A7S2SU91</accession>
<dbReference type="GO" id="GO:0012505">
    <property type="term" value="C:endomembrane system"/>
    <property type="evidence" value="ECO:0007669"/>
    <property type="project" value="TreeGrafter"/>
</dbReference>
<keyword evidence="4 7" id="KW-1133">Transmembrane helix</keyword>
<keyword evidence="5 7" id="KW-0472">Membrane</keyword>
<reference evidence="8" key="1">
    <citation type="submission" date="2021-01" db="EMBL/GenBank/DDBJ databases">
        <authorList>
            <person name="Corre E."/>
            <person name="Pelletier E."/>
            <person name="Niang G."/>
            <person name="Scheremetjew M."/>
            <person name="Finn R."/>
            <person name="Kale V."/>
            <person name="Holt S."/>
            <person name="Cochrane G."/>
            <person name="Meng A."/>
            <person name="Brown T."/>
            <person name="Cohen L."/>
        </authorList>
    </citation>
    <scope>NUCLEOTIDE SEQUENCE</scope>
    <source>
        <strain evidence="8">CCMP1243</strain>
    </source>
</reference>
<evidence type="ECO:0000313" key="8">
    <source>
        <dbReference type="EMBL" id="CAD9709102.1"/>
    </source>
</evidence>
<dbReference type="EMBL" id="HBHJ01030355">
    <property type="protein sequence ID" value="CAD9709102.1"/>
    <property type="molecule type" value="Transcribed_RNA"/>
</dbReference>
<evidence type="ECO:0000256" key="4">
    <source>
        <dbReference type="ARBA" id="ARBA00022989"/>
    </source>
</evidence>
<proteinExistence type="inferred from homology"/>
<comment type="similarity">
    <text evidence="2">Belongs to the CLPTM1 family.</text>
</comment>
<dbReference type="Pfam" id="PF05602">
    <property type="entry name" value="CLPTM1"/>
    <property type="match status" value="1"/>
</dbReference>
<comment type="subcellular location">
    <subcellularLocation>
        <location evidence="1">Membrane</location>
        <topology evidence="1">Multi-pass membrane protein</topology>
    </subcellularLocation>
</comment>
<evidence type="ECO:0000256" key="7">
    <source>
        <dbReference type="SAM" id="Phobius"/>
    </source>
</evidence>
<dbReference type="InterPro" id="IPR008429">
    <property type="entry name" value="CLPTM1"/>
</dbReference>
<evidence type="ECO:0000256" key="6">
    <source>
        <dbReference type="SAM" id="MobiDB-lite"/>
    </source>
</evidence>